<dbReference type="InterPro" id="IPR021926">
    <property type="entry name" value="PipX"/>
</dbReference>
<proteinExistence type="predicted"/>
<name>A0ABT3L1X0_9CYAN</name>
<evidence type="ECO:0000313" key="2">
    <source>
        <dbReference type="Proteomes" id="UP001526426"/>
    </source>
</evidence>
<gene>
    <name evidence="1" type="ORF">K4A83_01860</name>
</gene>
<dbReference type="RefSeq" id="WP_265262681.1">
    <property type="nucleotide sequence ID" value="NZ_JAIHOM010000006.1"/>
</dbReference>
<accession>A0ABT3L1X0</accession>
<keyword evidence="2" id="KW-1185">Reference proteome</keyword>
<dbReference type="NCBIfam" id="NF045912">
    <property type="entry name" value="TransCoactPipX"/>
    <property type="match status" value="1"/>
</dbReference>
<reference evidence="1 2" key="1">
    <citation type="submission" date="2021-08" db="EMBL/GenBank/DDBJ databases">
        <title>Draft genome sequence of Spirulina subsalsa with high tolerance to salinity and hype-accumulation of phycocyanin.</title>
        <authorList>
            <person name="Pei H."/>
            <person name="Jiang L."/>
        </authorList>
    </citation>
    <scope>NUCLEOTIDE SEQUENCE [LARGE SCALE GENOMIC DNA]</scope>
    <source>
        <strain evidence="1 2">FACHB-351</strain>
    </source>
</reference>
<sequence length="90" mass="10686">MKNNETYINHPTFGLLFQVCPIEQHQELFTTLYAQRLFFLVTQSPEGLIFDPIGRSDARLIVENRLRKLRRLNASEDYTALNLIYQRTFH</sequence>
<dbReference type="Proteomes" id="UP001526426">
    <property type="component" value="Unassembled WGS sequence"/>
</dbReference>
<organism evidence="1 2">
    <name type="scientific">Spirulina subsalsa FACHB-351</name>
    <dbReference type="NCBI Taxonomy" id="234711"/>
    <lineage>
        <taxon>Bacteria</taxon>
        <taxon>Bacillati</taxon>
        <taxon>Cyanobacteriota</taxon>
        <taxon>Cyanophyceae</taxon>
        <taxon>Spirulinales</taxon>
        <taxon>Spirulinaceae</taxon>
        <taxon>Spirulina</taxon>
    </lineage>
</organism>
<dbReference type="Gene3D" id="2.30.30.660">
    <property type="entry name" value="Protein of unknown function (DUF3539)"/>
    <property type="match status" value="1"/>
</dbReference>
<dbReference type="EMBL" id="JAIHOM010000006">
    <property type="protein sequence ID" value="MCW6035020.1"/>
    <property type="molecule type" value="Genomic_DNA"/>
</dbReference>
<comment type="caution">
    <text evidence="1">The sequence shown here is derived from an EMBL/GenBank/DDBJ whole genome shotgun (WGS) entry which is preliminary data.</text>
</comment>
<evidence type="ECO:0000313" key="1">
    <source>
        <dbReference type="EMBL" id="MCW6035020.1"/>
    </source>
</evidence>
<protein>
    <submittedName>
        <fullName evidence="1">PipX family protein</fullName>
    </submittedName>
</protein>
<dbReference type="Gene3D" id="6.10.250.870">
    <property type="match status" value="1"/>
</dbReference>
<dbReference type="Pfam" id="PF12058">
    <property type="entry name" value="PipX"/>
    <property type="match status" value="1"/>
</dbReference>